<organism evidence="1 2">
    <name type="scientific">Candidatus Doudnabacteria bacterium RIFCSPHIGHO2_01_FULL_41_86</name>
    <dbReference type="NCBI Taxonomy" id="1817821"/>
    <lineage>
        <taxon>Bacteria</taxon>
        <taxon>Candidatus Doudnaibacteriota</taxon>
    </lineage>
</organism>
<reference evidence="1 2" key="1">
    <citation type="journal article" date="2016" name="Nat. Commun.">
        <title>Thousands of microbial genomes shed light on interconnected biogeochemical processes in an aquifer system.</title>
        <authorList>
            <person name="Anantharaman K."/>
            <person name="Brown C.T."/>
            <person name="Hug L.A."/>
            <person name="Sharon I."/>
            <person name="Castelle C.J."/>
            <person name="Probst A.J."/>
            <person name="Thomas B.C."/>
            <person name="Singh A."/>
            <person name="Wilkins M.J."/>
            <person name="Karaoz U."/>
            <person name="Brodie E.L."/>
            <person name="Williams K.H."/>
            <person name="Hubbard S.S."/>
            <person name="Banfield J.F."/>
        </authorList>
    </citation>
    <scope>NUCLEOTIDE SEQUENCE [LARGE SCALE GENOMIC DNA]</scope>
</reference>
<evidence type="ECO:0000313" key="2">
    <source>
        <dbReference type="Proteomes" id="UP000177610"/>
    </source>
</evidence>
<name>A0A1F5NA28_9BACT</name>
<dbReference type="Proteomes" id="UP000177610">
    <property type="component" value="Unassembled WGS sequence"/>
</dbReference>
<dbReference type="EMBL" id="MFEH01000001">
    <property type="protein sequence ID" value="OGE74300.1"/>
    <property type="molecule type" value="Genomic_DNA"/>
</dbReference>
<accession>A0A1F5NA28</accession>
<protein>
    <submittedName>
        <fullName evidence="1">Uncharacterized protein</fullName>
    </submittedName>
</protein>
<gene>
    <name evidence="1" type="ORF">A2717_02010</name>
</gene>
<sequence length="60" mass="6848">MADWTHVLESAFPNTHLDDIEISRDKVVEAIRPFQRRGQNSRTILPSIVPGAFVIFAKQK</sequence>
<proteinExistence type="predicted"/>
<evidence type="ECO:0000313" key="1">
    <source>
        <dbReference type="EMBL" id="OGE74300.1"/>
    </source>
</evidence>
<comment type="caution">
    <text evidence="1">The sequence shown here is derived from an EMBL/GenBank/DDBJ whole genome shotgun (WGS) entry which is preliminary data.</text>
</comment>
<dbReference type="AlphaFoldDB" id="A0A1F5NA28"/>